<comment type="similarity">
    <text evidence="2">Belongs to the FUN14 family.</text>
</comment>
<keyword evidence="3 6" id="KW-0812">Transmembrane</keyword>
<evidence type="ECO:0000256" key="3">
    <source>
        <dbReference type="ARBA" id="ARBA00022692"/>
    </source>
</evidence>
<dbReference type="GO" id="GO:0016020">
    <property type="term" value="C:membrane"/>
    <property type="evidence" value="ECO:0007669"/>
    <property type="project" value="UniProtKB-SubCell"/>
</dbReference>
<feature type="transmembrane region" description="Helical" evidence="6">
    <location>
        <begin position="6"/>
        <end position="24"/>
    </location>
</feature>
<comment type="subcellular location">
    <subcellularLocation>
        <location evidence="1">Membrane</location>
    </subcellularLocation>
</comment>
<accession>A0A7C2Z6Y8</accession>
<name>A0A7C2Z6Y8_9AQUI</name>
<evidence type="ECO:0000256" key="2">
    <source>
        <dbReference type="ARBA" id="ARBA00009160"/>
    </source>
</evidence>
<dbReference type="Pfam" id="PF04930">
    <property type="entry name" value="FUN14"/>
    <property type="match status" value="1"/>
</dbReference>
<feature type="transmembrane region" description="Helical" evidence="6">
    <location>
        <begin position="31"/>
        <end position="51"/>
    </location>
</feature>
<sequence length="96" mass="10661">MNWGDLLLDMGYAGFAGFVVGFAVRRVLNFFLLLLGLYILSLMWLASKGIIHVDWNNLFALFKGMFEGFTAFVHGLIRKLAFAGSFAVGFAIGFKT</sequence>
<evidence type="ECO:0000256" key="4">
    <source>
        <dbReference type="ARBA" id="ARBA00022989"/>
    </source>
</evidence>
<keyword evidence="4 6" id="KW-1133">Transmembrane helix</keyword>
<proteinExistence type="inferred from homology"/>
<comment type="caution">
    <text evidence="7">The sequence shown here is derived from an EMBL/GenBank/DDBJ whole genome shotgun (WGS) entry which is preliminary data.</text>
</comment>
<evidence type="ECO:0000313" key="7">
    <source>
        <dbReference type="EMBL" id="HEW46684.1"/>
    </source>
</evidence>
<gene>
    <name evidence="7" type="ORF">ENO47_08510</name>
</gene>
<evidence type="ECO:0000256" key="5">
    <source>
        <dbReference type="ARBA" id="ARBA00023136"/>
    </source>
</evidence>
<evidence type="ECO:0000256" key="1">
    <source>
        <dbReference type="ARBA" id="ARBA00004370"/>
    </source>
</evidence>
<evidence type="ECO:0008006" key="8">
    <source>
        <dbReference type="Google" id="ProtNLM"/>
    </source>
</evidence>
<protein>
    <recommendedName>
        <fullName evidence="8">CvpA family protein</fullName>
    </recommendedName>
</protein>
<organism evidence="7">
    <name type="scientific">Hydrogenobacter sp</name>
    <dbReference type="NCBI Taxonomy" id="2152829"/>
    <lineage>
        <taxon>Bacteria</taxon>
        <taxon>Pseudomonadati</taxon>
        <taxon>Aquificota</taxon>
        <taxon>Aquificia</taxon>
        <taxon>Aquificales</taxon>
        <taxon>Aquificaceae</taxon>
        <taxon>Hydrogenobacter</taxon>
    </lineage>
</organism>
<keyword evidence="5 6" id="KW-0472">Membrane</keyword>
<feature type="transmembrane region" description="Helical" evidence="6">
    <location>
        <begin position="71"/>
        <end position="94"/>
    </location>
</feature>
<dbReference type="AlphaFoldDB" id="A0A7C2Z6Y8"/>
<dbReference type="InterPro" id="IPR007014">
    <property type="entry name" value="FUN14"/>
</dbReference>
<reference evidence="7" key="1">
    <citation type="journal article" date="2020" name="mSystems">
        <title>Genome- and Community-Level Interaction Insights into Carbon Utilization and Element Cycling Functions of Hydrothermarchaeota in Hydrothermal Sediment.</title>
        <authorList>
            <person name="Zhou Z."/>
            <person name="Liu Y."/>
            <person name="Xu W."/>
            <person name="Pan J."/>
            <person name="Luo Z.H."/>
            <person name="Li M."/>
        </authorList>
    </citation>
    <scope>NUCLEOTIDE SEQUENCE [LARGE SCALE GENOMIC DNA]</scope>
    <source>
        <strain evidence="7">SpSt-132</strain>
    </source>
</reference>
<dbReference type="EMBL" id="DSFP01000070">
    <property type="protein sequence ID" value="HEW46684.1"/>
    <property type="molecule type" value="Genomic_DNA"/>
</dbReference>
<evidence type="ECO:0000256" key="6">
    <source>
        <dbReference type="SAM" id="Phobius"/>
    </source>
</evidence>